<keyword evidence="5 6" id="KW-0539">Nucleus</keyword>
<reference evidence="8" key="1">
    <citation type="journal article" date="2017" name="Nat. Genet.">
        <title>Contrasting evolutionary genome dynamics between domesticated and wild yeasts.</title>
        <authorList>
            <person name="Yue J.X."/>
            <person name="Li J."/>
            <person name="Aigrain L."/>
            <person name="Hallin J."/>
            <person name="Persson K."/>
            <person name="Oliver K."/>
            <person name="Bergstrom A."/>
            <person name="Coupland P."/>
            <person name="Warringer J."/>
            <person name="Lagomarsino M.C."/>
            <person name="Fischer G."/>
            <person name="Durbin R."/>
            <person name="Liti G."/>
        </authorList>
    </citation>
    <scope>NUCLEOTIDE SEQUENCE</scope>
    <source>
        <strain evidence="8">CBS432</strain>
    </source>
</reference>
<dbReference type="InterPro" id="IPR011383">
    <property type="entry name" value="N-lys_methylase_SETD6"/>
</dbReference>
<organism evidence="8">
    <name type="scientific">Saccharomyces paradoxus</name>
    <name type="common">Yeast</name>
    <name type="synonym">Saccharomyces douglasii</name>
    <dbReference type="NCBI Taxonomy" id="27291"/>
    <lineage>
        <taxon>Eukaryota</taxon>
        <taxon>Fungi</taxon>
        <taxon>Dikarya</taxon>
        <taxon>Ascomycota</taxon>
        <taxon>Saccharomycotina</taxon>
        <taxon>Saccharomycetes</taxon>
        <taxon>Saccharomycetales</taxon>
        <taxon>Saccharomycetaceae</taxon>
        <taxon>Saccharomyces</taxon>
    </lineage>
</organism>
<protein>
    <recommendedName>
        <fullName evidence="6">Ribosomal lysine N-methyltransferase 4</fullName>
        <ecNumber evidence="6">2.1.1.-</ecNumber>
    </recommendedName>
</protein>
<dbReference type="CDD" id="cd19178">
    <property type="entry name" value="SET_SETD6"/>
    <property type="match status" value="1"/>
</dbReference>
<dbReference type="RefSeq" id="XP_033765486.1">
    <property type="nucleotide sequence ID" value="XM_033909595.1"/>
</dbReference>
<dbReference type="SUPFAM" id="SSF82199">
    <property type="entry name" value="SET domain"/>
    <property type="match status" value="1"/>
</dbReference>
<dbReference type="PROSITE" id="PS50280">
    <property type="entry name" value="SET"/>
    <property type="match status" value="1"/>
</dbReference>
<dbReference type="InterPro" id="IPR044430">
    <property type="entry name" value="SETD6_SET"/>
</dbReference>
<evidence type="ECO:0000256" key="2">
    <source>
        <dbReference type="ARBA" id="ARBA00022603"/>
    </source>
</evidence>
<feature type="domain" description="SET" evidence="7">
    <location>
        <begin position="36"/>
        <end position="276"/>
    </location>
</feature>
<dbReference type="GeneID" id="54629700"/>
<evidence type="ECO:0000313" key="8">
    <source>
        <dbReference type="RefSeq" id="XP_033765486.1"/>
    </source>
</evidence>
<name>A0A8B8UPA5_SACPA</name>
<comment type="subcellular location">
    <subcellularLocation>
        <location evidence="1 6">Nucleus</location>
    </subcellularLocation>
</comment>
<dbReference type="InterPro" id="IPR001214">
    <property type="entry name" value="SET_dom"/>
</dbReference>
<dbReference type="PIRSF" id="PIRSF011771">
    <property type="entry name" value="RMS1_SET"/>
    <property type="match status" value="1"/>
</dbReference>
<dbReference type="AlphaFoldDB" id="A0A8B8UPA5"/>
<gene>
    <name evidence="8" type="primary">RKM4</name>
    <name evidence="8" type="ORF">SPAR_D04530</name>
</gene>
<dbReference type="EC" id="2.1.1.-" evidence="6"/>
<dbReference type="KEGG" id="spao:SPAR_D04530"/>
<dbReference type="VEuPathDB" id="FungiDB:SPAR_D04530"/>
<dbReference type="FunFam" id="3.90.1410.10:FF:000007">
    <property type="entry name" value="Ribosomal lysine N-methyltransferase 4"/>
    <property type="match status" value="1"/>
</dbReference>
<keyword evidence="3 6" id="KW-0808">Transferase</keyword>
<keyword evidence="2 6" id="KW-0489">Methyltransferase</keyword>
<dbReference type="Gene3D" id="3.90.1410.10">
    <property type="entry name" value="set domain protein methyltransferase, domain 1"/>
    <property type="match status" value="1"/>
</dbReference>
<dbReference type="GO" id="GO:0016279">
    <property type="term" value="F:protein-lysine N-methyltransferase activity"/>
    <property type="evidence" value="ECO:0007669"/>
    <property type="project" value="UniProtKB-UniRule"/>
</dbReference>
<dbReference type="PANTHER" id="PTHR13271:SF34">
    <property type="entry name" value="N-LYSINE METHYLTRANSFERASE SETD6"/>
    <property type="match status" value="1"/>
</dbReference>
<keyword evidence="4 6" id="KW-0949">S-adenosyl-L-methionine</keyword>
<dbReference type="GO" id="GO:0005634">
    <property type="term" value="C:nucleus"/>
    <property type="evidence" value="ECO:0007669"/>
    <property type="project" value="UniProtKB-SubCell"/>
</dbReference>
<sequence length="505" mass="58389">MTVDKRGDSVNMDNFSKDTERFVCWLNNIAKIEVSPKIEIKDLCCDNQGRAIVATQKIKKDETLFKIPRSSVLSITTSQLITDHPSLKHKFLNEIGSWEGLIMCILYEMEVLQEKSQWAPYFKVWNKPTDMNTLIFWDEKELQLLKPSLVLERIGKKEAKEMHERIIKSIKQIGGEFSCIATSFGFDNFAYIASIILSYSFDLEIRDQDTNENEEDETSEEELENGRYLKSMIPLADMLNADTSKCNANLTYDSDSLKMIAVRDIEMNEQVYNIYGEHPNSELLRRYGYVEWDGSKYDFGEVLLENIVDVLKETFNTSKKFLESCMDILRNNANIQELLEGEEIVLNSYDCYSNGELLPQSICLVQILTILCQIPDLCKLDIKSMERQVERIVKKCLQLIEGGRTTVNCSATWKRCIMKRLADYPLKKCLFFEQPSEGNSLTKEKLRDIMALRVLKSEADSLRACEKSIDKNYKIIPDEKLLTNILKRKLTKEEESSVKRPCVQK</sequence>
<dbReference type="PANTHER" id="PTHR13271">
    <property type="entry name" value="UNCHARACTERIZED PUTATIVE METHYLTRANSFERASE"/>
    <property type="match status" value="1"/>
</dbReference>
<dbReference type="GO" id="GO:0032259">
    <property type="term" value="P:methylation"/>
    <property type="evidence" value="ECO:0007669"/>
    <property type="project" value="UniProtKB-KW"/>
</dbReference>
<dbReference type="OrthoDB" id="341421at2759"/>
<evidence type="ECO:0000256" key="5">
    <source>
        <dbReference type="ARBA" id="ARBA00023242"/>
    </source>
</evidence>
<dbReference type="InterPro" id="IPR050600">
    <property type="entry name" value="SETD3_SETD6_MTase"/>
</dbReference>
<reference evidence="8" key="2">
    <citation type="submission" date="2020-01" db="EMBL/GenBank/DDBJ databases">
        <title>Population-level Yeast Reference Genomes.</title>
        <authorList>
            <person name="Yue J.-X."/>
        </authorList>
    </citation>
    <scope>NUCLEOTIDE SEQUENCE</scope>
    <source>
        <strain evidence="8">CBS432</strain>
    </source>
</reference>
<evidence type="ECO:0000256" key="4">
    <source>
        <dbReference type="ARBA" id="ARBA00022691"/>
    </source>
</evidence>
<evidence type="ECO:0000256" key="6">
    <source>
        <dbReference type="PIRNR" id="PIRNR011771"/>
    </source>
</evidence>
<dbReference type="Pfam" id="PF00856">
    <property type="entry name" value="SET"/>
    <property type="match status" value="1"/>
</dbReference>
<comment type="function">
    <text evidence="6">S-adenosyl-L-methionine-dependent protein-lysine N-methyltransferase that monomethylates 60S ribosomal protein L42.</text>
</comment>
<evidence type="ECO:0000256" key="1">
    <source>
        <dbReference type="ARBA" id="ARBA00004123"/>
    </source>
</evidence>
<reference evidence="8" key="4">
    <citation type="submission" date="2025-08" db="UniProtKB">
        <authorList>
            <consortium name="RefSeq"/>
        </authorList>
    </citation>
    <scope>IDENTIFICATION</scope>
    <source>
        <strain evidence="8">CBS432</strain>
    </source>
</reference>
<evidence type="ECO:0000256" key="3">
    <source>
        <dbReference type="ARBA" id="ARBA00022679"/>
    </source>
</evidence>
<evidence type="ECO:0000259" key="7">
    <source>
        <dbReference type="PROSITE" id="PS50280"/>
    </source>
</evidence>
<accession>A0A8B8UPA5</accession>
<reference evidence="8" key="3">
    <citation type="submission" date="2025-07" db="EMBL/GenBank/DDBJ databases">
        <authorList>
            <consortium name="NCBI Genome Project"/>
        </authorList>
    </citation>
    <scope>NUCLEOTIDE SEQUENCE</scope>
    <source>
        <strain evidence="8">CBS432</strain>
    </source>
</reference>
<dbReference type="InterPro" id="IPR046341">
    <property type="entry name" value="SET_dom_sf"/>
</dbReference>
<comment type="similarity">
    <text evidence="6">Belongs to the class V-like SAM-binding methyltransferase superfamily. Histone-lysine methyltransferase family. SETD6 subfamily.</text>
</comment>
<proteinExistence type="inferred from homology"/>